<dbReference type="HOGENOM" id="CLU_2553231_0_0_9"/>
<protein>
    <submittedName>
        <fullName evidence="1">Uncharacterized protein</fullName>
    </submittedName>
</protein>
<dbReference type="RefSeq" id="WP_015563863.1">
    <property type="nucleotide sequence ID" value="NC_021042.1"/>
</dbReference>
<dbReference type="STRING" id="718252.FP2_04830"/>
<name>D4K3N0_9FIRM</name>
<gene>
    <name evidence="1" type="ORF">FP2_04830</name>
</gene>
<sequence>MDNESKKPCALVKEESRDTTTVFREEDPFCAALDDFCYALNFWYGSMNNPWQREDRAYRKKLAKDVQDKLRRVIEAGSVSGS</sequence>
<evidence type="ECO:0000313" key="1">
    <source>
        <dbReference type="EMBL" id="CBK98123.1"/>
    </source>
</evidence>
<reference evidence="1 2" key="2">
    <citation type="submission" date="2010-03" db="EMBL/GenBank/DDBJ databases">
        <authorList>
            <person name="Pajon A."/>
        </authorList>
    </citation>
    <scope>NUCLEOTIDE SEQUENCE [LARGE SCALE GENOMIC DNA]</scope>
    <source>
        <strain evidence="2">L2-6</strain>
    </source>
</reference>
<keyword evidence="2" id="KW-1185">Reference proteome</keyword>
<proteinExistence type="predicted"/>
<dbReference type="AlphaFoldDB" id="D4K3N0"/>
<accession>D4K3N0</accession>
<dbReference type="EMBL" id="FP929045">
    <property type="protein sequence ID" value="CBK98123.1"/>
    <property type="molecule type" value="Genomic_DNA"/>
</dbReference>
<dbReference type="PATRIC" id="fig|718252.3.peg.1692"/>
<dbReference type="Proteomes" id="UP000008804">
    <property type="component" value="Chromosome"/>
</dbReference>
<organism evidence="1 2">
    <name type="scientific">Faecalibacterium prausnitzii L2-6</name>
    <dbReference type="NCBI Taxonomy" id="718252"/>
    <lineage>
        <taxon>Bacteria</taxon>
        <taxon>Bacillati</taxon>
        <taxon>Bacillota</taxon>
        <taxon>Clostridia</taxon>
        <taxon>Eubacteriales</taxon>
        <taxon>Oscillospiraceae</taxon>
        <taxon>Faecalibacterium</taxon>
    </lineage>
</organism>
<evidence type="ECO:0000313" key="2">
    <source>
        <dbReference type="Proteomes" id="UP000008804"/>
    </source>
</evidence>
<reference evidence="1 2" key="1">
    <citation type="submission" date="2010-03" db="EMBL/GenBank/DDBJ databases">
        <title>The genome sequence of Faecalibacterium prausnitzii L2/6.</title>
        <authorList>
            <consortium name="metaHIT consortium -- http://www.metahit.eu/"/>
            <person name="Pajon A."/>
            <person name="Turner K."/>
            <person name="Parkhill J."/>
            <person name="Duncan S."/>
            <person name="Flint H."/>
        </authorList>
    </citation>
    <scope>NUCLEOTIDE SEQUENCE [LARGE SCALE GENOMIC DNA]</scope>
    <source>
        <strain evidence="2">L2-6</strain>
    </source>
</reference>
<dbReference type="BioCyc" id="FPRA718252:G1375-399-MONOMER"/>
<dbReference type="KEGG" id="fpr:FP2_04830"/>